<keyword evidence="2" id="KW-0963">Cytoplasm</keyword>
<dbReference type="InterPro" id="IPR043129">
    <property type="entry name" value="ATPase_NBD"/>
</dbReference>
<keyword evidence="3" id="KW-0547">Nucleotide-binding</keyword>
<evidence type="ECO:0000313" key="5">
    <source>
        <dbReference type="EMBL" id="KWX01393.1"/>
    </source>
</evidence>
<dbReference type="InterPro" id="IPR056546">
    <property type="entry name" value="MreB_MamK-like"/>
</dbReference>
<dbReference type="GO" id="GO:0005737">
    <property type="term" value="C:cytoplasm"/>
    <property type="evidence" value="ECO:0007669"/>
    <property type="project" value="UniProtKB-SubCell"/>
</dbReference>
<keyword evidence="4" id="KW-0067">ATP-binding</keyword>
<evidence type="ECO:0008006" key="7">
    <source>
        <dbReference type="Google" id="ProtNLM"/>
    </source>
</evidence>
<evidence type="ECO:0000256" key="3">
    <source>
        <dbReference type="ARBA" id="ARBA00022741"/>
    </source>
</evidence>
<dbReference type="PANTHER" id="PTHR42749">
    <property type="entry name" value="CELL SHAPE-DETERMINING PROTEIN MREB"/>
    <property type="match status" value="1"/>
</dbReference>
<comment type="subcellular location">
    <subcellularLocation>
        <location evidence="1">Cytoplasm</location>
    </subcellularLocation>
</comment>
<dbReference type="Pfam" id="PF06723">
    <property type="entry name" value="MreB_Mbl"/>
    <property type="match status" value="1"/>
</dbReference>
<proteinExistence type="predicted"/>
<evidence type="ECO:0000313" key="6">
    <source>
        <dbReference type="Proteomes" id="UP000070188"/>
    </source>
</evidence>
<dbReference type="PANTHER" id="PTHR42749:SF1">
    <property type="entry name" value="CELL SHAPE-DETERMINING PROTEIN MREB"/>
    <property type="match status" value="1"/>
</dbReference>
<dbReference type="OrthoDB" id="4323471at2"/>
<dbReference type="PATRIC" id="fig|1469144.10.peg.2625"/>
<gene>
    <name evidence="5" type="ORF">LI90_2421</name>
</gene>
<protein>
    <recommendedName>
        <fullName evidence="7">Rod shape-determining protein MreB</fullName>
    </recommendedName>
</protein>
<evidence type="ECO:0000256" key="2">
    <source>
        <dbReference type="ARBA" id="ARBA00022490"/>
    </source>
</evidence>
<name>A0A132MU73_9ACTN</name>
<dbReference type="STRING" id="1469144.LI90_2421"/>
<organism evidence="5 6">
    <name type="scientific">Carbonactinospora thermoautotrophica</name>
    <dbReference type="NCBI Taxonomy" id="1469144"/>
    <lineage>
        <taxon>Bacteria</taxon>
        <taxon>Bacillati</taxon>
        <taxon>Actinomycetota</taxon>
        <taxon>Actinomycetes</taxon>
        <taxon>Kitasatosporales</taxon>
        <taxon>Carbonactinosporaceae</taxon>
        <taxon>Carbonactinospora</taxon>
    </lineage>
</organism>
<sequence>MPRDPGDDGPQLRWSLRPAIAIDLGSARTRAWMPGRGMFVDVPTRVPDLADSPAPVRRGRIVDTDGCVRMLRALLHRCAPPWRPRPVLVLCRPVLDEAADRARAHLVLKEALAPRVALFIDSVKAAAIGAGADLADSRPLLVVDLGAELTEVAVLAEGAVVAARRAEMGVRDLGDAVTTATIARTTGTLVGEMLREASGPEVVDALGRGALLVGAGALLPEFVQDLAAALDTPVRAAPAPRTAALRGAAVAVMAARRHPMVAATG</sequence>
<comment type="caution">
    <text evidence="5">The sequence shown here is derived from an EMBL/GenBank/DDBJ whole genome shotgun (WGS) entry which is preliminary data.</text>
</comment>
<evidence type="ECO:0000256" key="4">
    <source>
        <dbReference type="ARBA" id="ARBA00022840"/>
    </source>
</evidence>
<dbReference type="EMBL" id="LAXD01000001">
    <property type="protein sequence ID" value="KWX01393.1"/>
    <property type="molecule type" value="Genomic_DNA"/>
</dbReference>
<reference evidence="6" key="1">
    <citation type="submission" date="2015-04" db="EMBL/GenBank/DDBJ databases">
        <title>Physiological reanalysis, assessment of diazotrophy, and genome sequences of multiple isolates of Streptomyces thermoautotrophicus.</title>
        <authorList>
            <person name="MacKellar D.C."/>
            <person name="Lieber L."/>
            <person name="Norman J."/>
            <person name="Bolger A."/>
            <person name="Tobin C."/>
            <person name="Murray J.W."/>
            <person name="Chang R."/>
            <person name="Ford T."/>
            <person name="Nguyen P.Q."/>
            <person name="Woodward J."/>
            <person name="Permingeat H."/>
            <person name="Joshi N.S."/>
            <person name="Silver P.A."/>
            <person name="Usadel B."/>
            <person name="Rutherford A.W."/>
            <person name="Friesen M."/>
            <person name="Prell J."/>
        </authorList>
    </citation>
    <scope>NUCLEOTIDE SEQUENCE [LARGE SCALE GENOMIC DNA]</scope>
    <source>
        <strain evidence="6">H1</strain>
    </source>
</reference>
<evidence type="ECO:0000256" key="1">
    <source>
        <dbReference type="ARBA" id="ARBA00004496"/>
    </source>
</evidence>
<keyword evidence="6" id="KW-1185">Reference proteome</keyword>
<dbReference type="GO" id="GO:0005524">
    <property type="term" value="F:ATP binding"/>
    <property type="evidence" value="ECO:0007669"/>
    <property type="project" value="UniProtKB-KW"/>
</dbReference>
<accession>A0A132MU73</accession>
<dbReference type="SUPFAM" id="SSF53067">
    <property type="entry name" value="Actin-like ATPase domain"/>
    <property type="match status" value="1"/>
</dbReference>
<dbReference type="AlphaFoldDB" id="A0A132MU73"/>
<dbReference type="Proteomes" id="UP000070188">
    <property type="component" value="Unassembled WGS sequence"/>
</dbReference>
<dbReference type="Gene3D" id="3.30.420.40">
    <property type="match status" value="1"/>
</dbReference>